<evidence type="ECO:0000313" key="2">
    <source>
        <dbReference type="Proteomes" id="UP000292082"/>
    </source>
</evidence>
<dbReference type="AlphaFoldDB" id="A0A4Q9P7H4"/>
<keyword evidence="2" id="KW-1185">Reference proteome</keyword>
<accession>A0A4Q9P7H4</accession>
<gene>
    <name evidence="1" type="ORF">BD310DRAFT_6439</name>
</gene>
<name>A0A4Q9P7H4_9APHY</name>
<protein>
    <submittedName>
        <fullName evidence="1">Uncharacterized protein</fullName>
    </submittedName>
</protein>
<evidence type="ECO:0000313" key="1">
    <source>
        <dbReference type="EMBL" id="TBU65383.1"/>
    </source>
</evidence>
<organism evidence="1 2">
    <name type="scientific">Dichomitus squalens</name>
    <dbReference type="NCBI Taxonomy" id="114155"/>
    <lineage>
        <taxon>Eukaryota</taxon>
        <taxon>Fungi</taxon>
        <taxon>Dikarya</taxon>
        <taxon>Basidiomycota</taxon>
        <taxon>Agaricomycotina</taxon>
        <taxon>Agaricomycetes</taxon>
        <taxon>Polyporales</taxon>
        <taxon>Polyporaceae</taxon>
        <taxon>Dichomitus</taxon>
    </lineage>
</organism>
<dbReference type="SUPFAM" id="SSF52047">
    <property type="entry name" value="RNI-like"/>
    <property type="match status" value="1"/>
</dbReference>
<reference evidence="1 2" key="1">
    <citation type="submission" date="2019-01" db="EMBL/GenBank/DDBJ databases">
        <title>Draft genome sequences of three monokaryotic isolates of the white-rot basidiomycete fungus Dichomitus squalens.</title>
        <authorList>
            <consortium name="DOE Joint Genome Institute"/>
            <person name="Lopez S.C."/>
            <person name="Andreopoulos B."/>
            <person name="Pangilinan J."/>
            <person name="Lipzen A."/>
            <person name="Riley R."/>
            <person name="Ahrendt S."/>
            <person name="Ng V."/>
            <person name="Barry K."/>
            <person name="Daum C."/>
            <person name="Grigoriev I.V."/>
            <person name="Hilden K.S."/>
            <person name="Makela M.R."/>
            <person name="de Vries R.P."/>
        </authorList>
    </citation>
    <scope>NUCLEOTIDE SEQUENCE [LARGE SCALE GENOMIC DNA]</scope>
    <source>
        <strain evidence="1 2">CBS 464.89</strain>
    </source>
</reference>
<proteinExistence type="predicted"/>
<dbReference type="EMBL" id="ML145084">
    <property type="protein sequence ID" value="TBU65383.1"/>
    <property type="molecule type" value="Genomic_DNA"/>
</dbReference>
<dbReference type="Proteomes" id="UP000292082">
    <property type="component" value="Unassembled WGS sequence"/>
</dbReference>
<sequence>MSIKLHPPVPFMEDLAAELLVDIFEFACVGDHGQTARSLSLISRRIREASRPFLFRAIFLHATPTKLQQLIHRMEVERERCPGMRPRCRHLFLECPHMDPDESAEFPTIDDSPTSFHGEPSSSVLSYSTHQRMATFWEQWSRLVSSLLRATAPDLETFTFASHSDFPGPIAFPCFFPALRELCVVPCGLSPSFSVTTTHPPVFPSLQRLHLVSLSEEFPSSFASLVQHTPKLTHLRFSNLARQRNLRALLNLYKDSNPDPALPNLQRVLIQPSSPPWPDGPCGSPYMLYLDFVTRLWCSAQLARVPVYLVPGNVKFREADHEILVQKTREEWLDRIAGREGCWAVEEDWANRNVDGHAIPWHLLLMARERGA</sequence>